<dbReference type="InterPro" id="IPR007791">
    <property type="entry name" value="DjlA_N"/>
</dbReference>
<gene>
    <name evidence="2" type="ORF">BN873_140006</name>
</gene>
<organism evidence="2 3">
    <name type="scientific">Candidatus Competibacter denitrificans Run_A_D11</name>
    <dbReference type="NCBI Taxonomy" id="1400863"/>
    <lineage>
        <taxon>Bacteria</taxon>
        <taxon>Pseudomonadati</taxon>
        <taxon>Pseudomonadota</taxon>
        <taxon>Gammaproteobacteria</taxon>
        <taxon>Candidatus Competibacteraceae</taxon>
        <taxon>Candidatus Competibacter</taxon>
    </lineage>
</organism>
<evidence type="ECO:0000313" key="2">
    <source>
        <dbReference type="EMBL" id="CDI01183.1"/>
    </source>
</evidence>
<proteinExistence type="predicted"/>
<dbReference type="CDD" id="cd07176">
    <property type="entry name" value="terB"/>
    <property type="match status" value="1"/>
</dbReference>
<comment type="caution">
    <text evidence="2">The sequence shown here is derived from an EMBL/GenBank/DDBJ whole genome shotgun (WGS) entry which is preliminary data.</text>
</comment>
<dbReference type="SUPFAM" id="SSF158682">
    <property type="entry name" value="TerB-like"/>
    <property type="match status" value="1"/>
</dbReference>
<sequence length="150" mass="16516">MALEWLKQRYSEVAANLKTEVSKFKNKSFLEAVVAGCALVAHADGVVKPEEKQKMMGFLRNSEVLSVFDVQEVIAIFDKYSKQFEFDHQIGQASALQVVSKLKGKDAEARLMVRVCCAIGAADGNFDPDEKAVASKICAELGLNPKDFDL</sequence>
<protein>
    <submittedName>
        <fullName evidence="2">Tellurite resistance protein ( tellurium resistance protein)</fullName>
    </submittedName>
</protein>
<reference evidence="2" key="2">
    <citation type="submission" date="2014-03" db="EMBL/GenBank/DDBJ databases">
        <title>Candidatus Competibacter-lineage genomes retrieved from metagenomes reveal functional metabolic diversity.</title>
        <authorList>
            <person name="McIlroy S.J."/>
            <person name="Albertsen M."/>
            <person name="Andresen E.K."/>
            <person name="Saunders A.M."/>
            <person name="Kristiansen R."/>
            <person name="Stokholm-Bjerregaard M."/>
            <person name="Nielsen K.L."/>
            <person name="Nielsen P.H."/>
        </authorList>
    </citation>
    <scope>NUCLEOTIDE SEQUENCE</scope>
    <source>
        <strain evidence="2">Run_A_D11</strain>
    </source>
</reference>
<keyword evidence="3" id="KW-1185">Reference proteome</keyword>
<evidence type="ECO:0000313" key="3">
    <source>
        <dbReference type="Proteomes" id="UP000035760"/>
    </source>
</evidence>
<dbReference type="Pfam" id="PF05099">
    <property type="entry name" value="TerB"/>
    <property type="match status" value="1"/>
</dbReference>
<dbReference type="RefSeq" id="WP_048670306.1">
    <property type="nucleotide sequence ID" value="NZ_CBTJ020000019.1"/>
</dbReference>
<dbReference type="Proteomes" id="UP000035760">
    <property type="component" value="Unassembled WGS sequence"/>
</dbReference>
<dbReference type="InterPro" id="IPR029024">
    <property type="entry name" value="TerB-like"/>
</dbReference>
<feature type="domain" description="Co-chaperone DjlA N-terminal" evidence="1">
    <location>
        <begin position="31"/>
        <end position="149"/>
    </location>
</feature>
<dbReference type="EMBL" id="CBTJ020000019">
    <property type="protein sequence ID" value="CDI01183.1"/>
    <property type="molecule type" value="Genomic_DNA"/>
</dbReference>
<dbReference type="STRING" id="1400863.BN873_140006"/>
<name>W6MBA6_9GAMM</name>
<dbReference type="Gene3D" id="1.10.3680.10">
    <property type="entry name" value="TerB-like"/>
    <property type="match status" value="1"/>
</dbReference>
<dbReference type="AlphaFoldDB" id="W6MBA6"/>
<dbReference type="OrthoDB" id="6543050at2"/>
<reference evidence="2" key="1">
    <citation type="submission" date="2013-07" db="EMBL/GenBank/DDBJ databases">
        <authorList>
            <person name="McIlroy S."/>
        </authorList>
    </citation>
    <scope>NUCLEOTIDE SEQUENCE [LARGE SCALE GENOMIC DNA]</scope>
    <source>
        <strain evidence="2">Run_A_D11</strain>
    </source>
</reference>
<evidence type="ECO:0000259" key="1">
    <source>
        <dbReference type="Pfam" id="PF05099"/>
    </source>
</evidence>
<accession>W6MBA6</accession>